<name>G0NS41_CAEBE</name>
<keyword evidence="2" id="KW-1185">Reference proteome</keyword>
<dbReference type="EMBL" id="GL379935">
    <property type="protein sequence ID" value="EGT36448.1"/>
    <property type="molecule type" value="Genomic_DNA"/>
</dbReference>
<evidence type="ECO:0008006" key="3">
    <source>
        <dbReference type="Google" id="ProtNLM"/>
    </source>
</evidence>
<organism evidence="2">
    <name type="scientific">Caenorhabditis brenneri</name>
    <name type="common">Nematode worm</name>
    <dbReference type="NCBI Taxonomy" id="135651"/>
    <lineage>
        <taxon>Eukaryota</taxon>
        <taxon>Metazoa</taxon>
        <taxon>Ecdysozoa</taxon>
        <taxon>Nematoda</taxon>
        <taxon>Chromadorea</taxon>
        <taxon>Rhabditida</taxon>
        <taxon>Rhabditina</taxon>
        <taxon>Rhabditomorpha</taxon>
        <taxon>Rhabditoidea</taxon>
        <taxon>Rhabditidae</taxon>
        <taxon>Peloderinae</taxon>
        <taxon>Caenorhabditis</taxon>
    </lineage>
</organism>
<proteinExistence type="predicted"/>
<dbReference type="HOGENOM" id="CLU_2051700_0_0_1"/>
<accession>G0NS41</accession>
<dbReference type="InParanoid" id="G0NS41"/>
<gene>
    <name evidence="1" type="ORF">CAEBREN_25799</name>
</gene>
<dbReference type="Proteomes" id="UP000008068">
    <property type="component" value="Unassembled WGS sequence"/>
</dbReference>
<dbReference type="eggNOG" id="ENOG502TIFE">
    <property type="taxonomic scope" value="Eukaryota"/>
</dbReference>
<sequence length="120" mass="14091">MLESLRFLGEISELRIRNFDGEVTLHMLPMFEKCPPNTVEKIQIFHKSRGLFPINKFLKYPMVDSVKNWNLYTPKSQDLGQTIGRKWIKLDVDVGSEYIFNKVKNDDMESFATAFPEFKL</sequence>
<dbReference type="AlphaFoldDB" id="G0NS41"/>
<reference evidence="2" key="1">
    <citation type="submission" date="2011-07" db="EMBL/GenBank/DDBJ databases">
        <authorList>
            <consortium name="Caenorhabditis brenneri Sequencing and Analysis Consortium"/>
            <person name="Wilson R.K."/>
        </authorList>
    </citation>
    <scope>NUCLEOTIDE SEQUENCE [LARGE SCALE GENOMIC DNA]</scope>
    <source>
        <strain evidence="2">PB2801</strain>
    </source>
</reference>
<evidence type="ECO:0000313" key="1">
    <source>
        <dbReference type="EMBL" id="EGT36448.1"/>
    </source>
</evidence>
<evidence type="ECO:0000313" key="2">
    <source>
        <dbReference type="Proteomes" id="UP000008068"/>
    </source>
</evidence>
<protein>
    <recommendedName>
        <fullName evidence="3">DUF38 domain-containing protein</fullName>
    </recommendedName>
</protein>